<organism evidence="2 3">
    <name type="scientific">Rhodobacter capsulatus (strain ATCC BAA-309 / NBRC 16581 / SB1003)</name>
    <dbReference type="NCBI Taxonomy" id="272942"/>
    <lineage>
        <taxon>Bacteria</taxon>
        <taxon>Pseudomonadati</taxon>
        <taxon>Pseudomonadota</taxon>
        <taxon>Alphaproteobacteria</taxon>
        <taxon>Rhodobacterales</taxon>
        <taxon>Rhodobacter group</taxon>
        <taxon>Rhodobacter</taxon>
    </lineage>
</organism>
<dbReference type="STRING" id="272942.RCAP_rcc02983"/>
<reference key="1">
    <citation type="submission" date="2008-12" db="EMBL/GenBank/DDBJ databases">
        <title>Complete genome sequence of Rhodobacter capsulatus SB1003.</title>
        <authorList>
            <person name="Strnad H."/>
            <person name="Lapidus A."/>
            <person name="Vlcek C."/>
            <person name="Ulbrich P."/>
            <person name="Paces J."/>
            <person name="Maltsev N."/>
            <person name="Kumar V."/>
            <person name="Kogan Y."/>
            <person name="Milgram A."/>
            <person name="Rebrekov D."/>
            <person name="Mazur M."/>
            <person name="Cox R."/>
            <person name="Kyrpides N."/>
            <person name="Kolar M."/>
            <person name="Sachova J."/>
            <person name="Ridl J."/>
            <person name="Ivanova N."/>
            <person name="Kapatral V."/>
            <person name="Los T."/>
            <person name="Lykidis A."/>
            <person name="Mikhailova N."/>
            <person name="Reznik G."/>
            <person name="Vasieva O."/>
            <person name="Fonstein M."/>
            <person name="Paces V."/>
            <person name="Haselkorn R."/>
        </authorList>
    </citation>
    <scope>NUCLEOTIDE SEQUENCE</scope>
    <source>
        <strain>SB1003</strain>
    </source>
</reference>
<evidence type="ECO:0000313" key="3">
    <source>
        <dbReference type="Proteomes" id="UP000002361"/>
    </source>
</evidence>
<dbReference type="KEGG" id="rcp:RCAP_rcc02983"/>
<dbReference type="Proteomes" id="UP000002361">
    <property type="component" value="Chromosome"/>
</dbReference>
<protein>
    <submittedName>
        <fullName evidence="2">Extensin family protein</fullName>
    </submittedName>
</protein>
<dbReference type="RefSeq" id="WP_013068683.1">
    <property type="nucleotide sequence ID" value="NC_014034.1"/>
</dbReference>
<reference evidence="2 3" key="2">
    <citation type="journal article" date="2010" name="J. Bacteriol.">
        <title>Complete genome sequence of the photosynthetic purple nonsulfur bacterium Rhodobacter capsulatus SB 1003.</title>
        <authorList>
            <person name="Strnad H."/>
            <person name="Lapidus A."/>
            <person name="Paces J."/>
            <person name="Ulbrich P."/>
            <person name="Vlcek C."/>
            <person name="Paces V."/>
            <person name="Haselkorn R."/>
        </authorList>
    </citation>
    <scope>NUCLEOTIDE SEQUENCE [LARGE SCALE GENOMIC DNA]</scope>
    <source>
        <strain evidence="3">ATCC BAA-309 / NBRC 16581 / SB1003</strain>
    </source>
</reference>
<gene>
    <name evidence="2" type="ordered locus">RCAP_rcc02983</name>
</gene>
<sequence>MPGLIGQELPPIGNGGRGSGCGIAEPVRITSVSGLKLSQPMTVDCATATAFKRWVDRGIVPAVGGKGGGVAKLDVGPGYVCRPRNNQRGAKLSEHGRGKAIDLMGLVLRNGQSLDVERGWKSQPRIFRAIHAAACGPFGTVLGPKADRYHQDHIHVDTQRYRSGTYCR</sequence>
<dbReference type="eggNOG" id="COG3921">
    <property type="taxonomic scope" value="Bacteria"/>
</dbReference>
<dbReference type="EMBL" id="CP001312">
    <property type="protein sequence ID" value="ADE86710.1"/>
    <property type="molecule type" value="Genomic_DNA"/>
</dbReference>
<dbReference type="Pfam" id="PF06904">
    <property type="entry name" value="Extensin-like_C"/>
    <property type="match status" value="1"/>
</dbReference>
<dbReference type="AlphaFoldDB" id="D5APZ1"/>
<evidence type="ECO:0000259" key="1">
    <source>
        <dbReference type="Pfam" id="PF06904"/>
    </source>
</evidence>
<name>D5APZ1_RHOCB</name>
<accession>D5APZ1</accession>
<dbReference type="OrthoDB" id="9809788at2"/>
<keyword evidence="3" id="KW-1185">Reference proteome</keyword>
<proteinExistence type="predicted"/>
<dbReference type="InterPro" id="IPR009683">
    <property type="entry name" value="Extensin-like_C"/>
</dbReference>
<feature type="domain" description="Extensin-like C-terminal" evidence="1">
    <location>
        <begin position="16"/>
        <end position="168"/>
    </location>
</feature>
<dbReference type="GeneID" id="31491778"/>
<evidence type="ECO:0000313" key="2">
    <source>
        <dbReference type="EMBL" id="ADE86710.1"/>
    </source>
</evidence>
<dbReference type="HOGENOM" id="CLU_043272_2_2_5"/>